<feature type="region of interest" description="Disordered" evidence="1">
    <location>
        <begin position="61"/>
        <end position="91"/>
    </location>
</feature>
<dbReference type="EMBL" id="JAAAXJ010000017">
    <property type="protein sequence ID" value="NBJ26692.1"/>
    <property type="molecule type" value="Genomic_DNA"/>
</dbReference>
<dbReference type="Proteomes" id="UP000818323">
    <property type="component" value="Unassembled WGS sequence"/>
</dbReference>
<gene>
    <name evidence="3" type="ORF">GR303_20310</name>
</gene>
<evidence type="ECO:0000313" key="3">
    <source>
        <dbReference type="EMBL" id="NBJ26692.1"/>
    </source>
</evidence>
<keyword evidence="4" id="KW-1185">Reference proteome</keyword>
<feature type="compositionally biased region" description="Basic and acidic residues" evidence="1">
    <location>
        <begin position="71"/>
        <end position="88"/>
    </location>
</feature>
<evidence type="ECO:0000256" key="1">
    <source>
        <dbReference type="SAM" id="MobiDB-lite"/>
    </source>
</evidence>
<dbReference type="InterPro" id="IPR032874">
    <property type="entry name" value="DDE_dom"/>
</dbReference>
<protein>
    <submittedName>
        <fullName evidence="3">DDE-type integrase/transposase/recombinase</fullName>
    </submittedName>
</protein>
<dbReference type="PANTHER" id="PTHR35528:SF3">
    <property type="entry name" value="BLL1675 PROTEIN"/>
    <property type="match status" value="1"/>
</dbReference>
<evidence type="ECO:0000313" key="4">
    <source>
        <dbReference type="Proteomes" id="UP000818323"/>
    </source>
</evidence>
<accession>A0ABW9Z2F3</accession>
<feature type="domain" description="DDE" evidence="2">
    <location>
        <begin position="17"/>
        <end position="108"/>
    </location>
</feature>
<evidence type="ECO:0000259" key="2">
    <source>
        <dbReference type="Pfam" id="PF13610"/>
    </source>
</evidence>
<name>A0ABW9Z2F3_9HYPH</name>
<dbReference type="InterPro" id="IPR052183">
    <property type="entry name" value="IS_Transposase"/>
</dbReference>
<organism evidence="3 4">
    <name type="scientific">Microvirga arsenatis</name>
    <dbReference type="NCBI Taxonomy" id="2692265"/>
    <lineage>
        <taxon>Bacteria</taxon>
        <taxon>Pseudomonadati</taxon>
        <taxon>Pseudomonadota</taxon>
        <taxon>Alphaproteobacteria</taxon>
        <taxon>Hyphomicrobiales</taxon>
        <taxon>Methylobacteriaceae</taxon>
        <taxon>Microvirga</taxon>
    </lineage>
</organism>
<proteinExistence type="predicted"/>
<comment type="caution">
    <text evidence="3">The sequence shown here is derived from an EMBL/GenBank/DDBJ whole genome shotgun (WGS) entry which is preliminary data.</text>
</comment>
<reference evidence="3 4" key="1">
    <citation type="submission" date="2020-01" db="EMBL/GenBank/DDBJ databases">
        <title>Microvirga sp. nov., an arsenate reduction bacterium isolated from Tibet hotspring sediments.</title>
        <authorList>
            <person name="Yuan C.-G."/>
        </authorList>
    </citation>
    <scope>NUCLEOTIDE SEQUENCE [LARGE SCALE GENOMIC DNA]</scope>
    <source>
        <strain evidence="3 4">SYSU G3D203</strain>
    </source>
</reference>
<dbReference type="PANTHER" id="PTHR35528">
    <property type="entry name" value="BLL1675 PROTEIN"/>
    <property type="match status" value="1"/>
</dbReference>
<dbReference type="Pfam" id="PF13610">
    <property type="entry name" value="DDE_Tnp_IS240"/>
    <property type="match status" value="1"/>
</dbReference>
<sequence length="127" mass="14116">MGSSAPTCVTSTIAASERKAANRLLRTRLKKQGVTPYVMITDEPVSCAIAKRTVVPSVEHRQYRGLNNRTENSHEPTRRRERITERSKSAGQAQRFLLAHDQVANLFRCPASISAAHRTSLAQAFQV</sequence>